<dbReference type="AlphaFoldDB" id="A0A6J4KMY8"/>
<gene>
    <name evidence="2" type="ORF">AVDCRST_MAG77-6186</name>
</gene>
<evidence type="ECO:0000313" key="2">
    <source>
        <dbReference type="EMBL" id="CAA9307600.1"/>
    </source>
</evidence>
<name>A0A6J4KMY8_9CHLR</name>
<evidence type="ECO:0000256" key="1">
    <source>
        <dbReference type="SAM" id="MobiDB-lite"/>
    </source>
</evidence>
<feature type="non-terminal residue" evidence="2">
    <location>
        <position position="115"/>
    </location>
</feature>
<feature type="region of interest" description="Disordered" evidence="1">
    <location>
        <begin position="1"/>
        <end position="92"/>
    </location>
</feature>
<accession>A0A6J4KMY8</accession>
<feature type="compositionally biased region" description="Low complexity" evidence="1">
    <location>
        <begin position="38"/>
        <end position="48"/>
    </location>
</feature>
<protein>
    <submittedName>
        <fullName evidence="2">Uncharacterized protein</fullName>
    </submittedName>
</protein>
<feature type="compositionally biased region" description="Low complexity" evidence="1">
    <location>
        <begin position="72"/>
        <end position="88"/>
    </location>
</feature>
<organism evidence="2">
    <name type="scientific">uncultured Chloroflexota bacterium</name>
    <dbReference type="NCBI Taxonomy" id="166587"/>
    <lineage>
        <taxon>Bacteria</taxon>
        <taxon>Bacillati</taxon>
        <taxon>Chloroflexota</taxon>
        <taxon>environmental samples</taxon>
    </lineage>
</organism>
<sequence>WPRPPAGNSQPLTAACSCPSRPAPCRPQRSLTTRKSHAASAPPSQPLRSRPRRGWCVRGSSPPPPKATARQLPSSASRSSLPSATPTPTCLPPVSARLHWNCSILTSQSIPGSAS</sequence>
<feature type="non-terminal residue" evidence="2">
    <location>
        <position position="1"/>
    </location>
</feature>
<reference evidence="2" key="1">
    <citation type="submission" date="2020-02" db="EMBL/GenBank/DDBJ databases">
        <authorList>
            <person name="Meier V. D."/>
        </authorList>
    </citation>
    <scope>NUCLEOTIDE SEQUENCE</scope>
    <source>
        <strain evidence="2">AVDCRST_MAG77</strain>
    </source>
</reference>
<dbReference type="EMBL" id="CADCTC010000326">
    <property type="protein sequence ID" value="CAA9307600.1"/>
    <property type="molecule type" value="Genomic_DNA"/>
</dbReference>
<proteinExistence type="predicted"/>